<dbReference type="Gene3D" id="3.40.50.10320">
    <property type="entry name" value="LmbE-like"/>
    <property type="match status" value="1"/>
</dbReference>
<dbReference type="InterPro" id="IPR013517">
    <property type="entry name" value="FG-GAP"/>
</dbReference>
<organism evidence="2 3">
    <name type="scientific">Paracoccus mangrovi</name>
    <dbReference type="NCBI Taxonomy" id="1715645"/>
    <lineage>
        <taxon>Bacteria</taxon>
        <taxon>Pseudomonadati</taxon>
        <taxon>Pseudomonadota</taxon>
        <taxon>Alphaproteobacteria</taxon>
        <taxon>Rhodobacterales</taxon>
        <taxon>Paracoccaceae</taxon>
        <taxon>Paracoccus</taxon>
    </lineage>
</organism>
<dbReference type="InterPro" id="IPR028994">
    <property type="entry name" value="Integrin_alpha_N"/>
</dbReference>
<dbReference type="Proteomes" id="UP001595721">
    <property type="component" value="Unassembled WGS sequence"/>
</dbReference>
<keyword evidence="1" id="KW-0732">Signal</keyword>
<comment type="caution">
    <text evidence="2">The sequence shown here is derived from an EMBL/GenBank/DDBJ whole genome shotgun (WGS) entry which is preliminary data.</text>
</comment>
<dbReference type="Pfam" id="PF02585">
    <property type="entry name" value="PIG-L"/>
    <property type="match status" value="1"/>
</dbReference>
<sequence length="611" mass="66369">MPVSTCGGDVAASHMALVAHEDDDILFMNHDIAAAIANGEAMTTVFVTAGDAGRDQSYWAAREDGARAAYSVYAGSTDWVHETVELSHGEEQFSIATSYLADRPEIRLYFLRLPDGFRGGDGSGRNGYESLLKLWNGSIDEAHSVDGANSYTRAELADTLLMLMERHQPSHVMVQDHVSILAPSEHSDHFNASLFATLAQQGYTAEHDFEAYVGYGSRQLPVNLLDPGLLRLYFDAFEAYGAHDPAVQTGTHPDGSPIFGNSYYDWMQREYHVDDVMDIWSLDFDLNSSWRTERHERLLADSDGDGRADILGFGQRSVLVAAAEEIRFGRAEIWTAEFTAAAGWREGRHFRTAGDVDGDGRDDIVAFGNDGITVALSNGSGFDAGSLWLGDFGYVAGGWRSGRHVREVADVNGDGRDDVIGFGERGVLVSLSNGASFDPASLWLSGFSQSSGWRVDRHSRSLGDIDGDGRADLVGFGDYGTRIALSNGNGFVAGSGWSGDFGSVDDGWSNERHIRTVADVNGDGRDDLVGFGEDGVYVALSAWWGFEAAELWSTDFGYDDGWRNNLHERQLADINGDGMADIVGFGDYGVIVALSDGDSFEGPGYPDEFLF</sequence>
<name>A0ABV7R5I8_9RHOB</name>
<dbReference type="Gene3D" id="2.130.10.130">
    <property type="entry name" value="Integrin alpha, N-terminal"/>
    <property type="match status" value="1"/>
</dbReference>
<proteinExistence type="predicted"/>
<protein>
    <submittedName>
        <fullName evidence="2">FG-GAP-like repeat-containing protein</fullName>
    </submittedName>
</protein>
<dbReference type="InterPro" id="IPR024078">
    <property type="entry name" value="LmbE-like_dom_sf"/>
</dbReference>
<dbReference type="SUPFAM" id="SSF69318">
    <property type="entry name" value="Integrin alpha N-terminal domain"/>
    <property type="match status" value="1"/>
</dbReference>
<accession>A0ABV7R5I8</accession>
<dbReference type="EMBL" id="JBHRXJ010000005">
    <property type="protein sequence ID" value="MFC3528437.1"/>
    <property type="molecule type" value="Genomic_DNA"/>
</dbReference>
<dbReference type="InterPro" id="IPR003737">
    <property type="entry name" value="GlcNAc_PI_deacetylase-related"/>
</dbReference>
<reference evidence="3" key="1">
    <citation type="journal article" date="2019" name="Int. J. Syst. Evol. Microbiol.">
        <title>The Global Catalogue of Microorganisms (GCM) 10K type strain sequencing project: providing services to taxonomists for standard genome sequencing and annotation.</title>
        <authorList>
            <consortium name="The Broad Institute Genomics Platform"/>
            <consortium name="The Broad Institute Genome Sequencing Center for Infectious Disease"/>
            <person name="Wu L."/>
            <person name="Ma J."/>
        </authorList>
    </citation>
    <scope>NUCLEOTIDE SEQUENCE [LARGE SCALE GENOMIC DNA]</scope>
    <source>
        <strain evidence="3">KCTC 42899</strain>
    </source>
</reference>
<gene>
    <name evidence="2" type="ORF">ACFOMH_09645</name>
</gene>
<keyword evidence="3" id="KW-1185">Reference proteome</keyword>
<dbReference type="SUPFAM" id="SSF102588">
    <property type="entry name" value="LmbE-like"/>
    <property type="match status" value="1"/>
</dbReference>
<dbReference type="Pfam" id="PF13517">
    <property type="entry name" value="FG-GAP_3"/>
    <property type="match status" value="2"/>
</dbReference>
<evidence type="ECO:0000313" key="2">
    <source>
        <dbReference type="EMBL" id="MFC3528437.1"/>
    </source>
</evidence>
<dbReference type="RefSeq" id="WP_377744154.1">
    <property type="nucleotide sequence ID" value="NZ_JBHRXJ010000005.1"/>
</dbReference>
<dbReference type="PANTHER" id="PTHR46580">
    <property type="entry name" value="SENSOR KINASE-RELATED"/>
    <property type="match status" value="1"/>
</dbReference>
<evidence type="ECO:0000313" key="3">
    <source>
        <dbReference type="Proteomes" id="UP001595721"/>
    </source>
</evidence>
<evidence type="ECO:0000256" key="1">
    <source>
        <dbReference type="ARBA" id="ARBA00022729"/>
    </source>
</evidence>